<dbReference type="RefSeq" id="WP_078001005.1">
    <property type="nucleotide sequence ID" value="NZ_MRUL01000001.1"/>
</dbReference>
<evidence type="ECO:0000259" key="3">
    <source>
        <dbReference type="Pfam" id="PF07687"/>
    </source>
</evidence>
<evidence type="ECO:0000256" key="2">
    <source>
        <dbReference type="PIRSR" id="PIRSR005962-1"/>
    </source>
</evidence>
<dbReference type="GO" id="GO:0046657">
    <property type="term" value="P:folic acid catabolic process"/>
    <property type="evidence" value="ECO:0007669"/>
    <property type="project" value="TreeGrafter"/>
</dbReference>
<feature type="binding site" evidence="2">
    <location>
        <position position="406"/>
    </location>
    <ligand>
        <name>Mn(2+)</name>
        <dbReference type="ChEBI" id="CHEBI:29035"/>
        <label>2</label>
    </ligand>
</feature>
<dbReference type="InterPro" id="IPR002933">
    <property type="entry name" value="Peptidase_M20"/>
</dbReference>
<accession>A0A1S8YS56</accession>
<dbReference type="Proteomes" id="UP000190667">
    <property type="component" value="Unassembled WGS sequence"/>
</dbReference>
<dbReference type="InterPro" id="IPR017439">
    <property type="entry name" value="Amidohydrolase"/>
</dbReference>
<dbReference type="InterPro" id="IPR052030">
    <property type="entry name" value="Peptidase_M20/M20A_hydrolases"/>
</dbReference>
<evidence type="ECO:0000313" key="4">
    <source>
        <dbReference type="EMBL" id="OON41979.1"/>
    </source>
</evidence>
<dbReference type="NCBIfam" id="TIGR01891">
    <property type="entry name" value="amidohydrolases"/>
    <property type="match status" value="1"/>
</dbReference>
<evidence type="ECO:0000256" key="1">
    <source>
        <dbReference type="ARBA" id="ARBA00022801"/>
    </source>
</evidence>
<feature type="binding site" evidence="2">
    <location>
        <position position="185"/>
    </location>
    <ligand>
        <name>Mn(2+)</name>
        <dbReference type="ChEBI" id="CHEBI:29035"/>
        <label>2</label>
    </ligand>
</feature>
<gene>
    <name evidence="4" type="ORF">BTJ39_02145</name>
</gene>
<dbReference type="InterPro" id="IPR036264">
    <property type="entry name" value="Bact_exopeptidase_dim_dom"/>
</dbReference>
<feature type="domain" description="Peptidase M20 dimerisation" evidence="3">
    <location>
        <begin position="233"/>
        <end position="322"/>
    </location>
</feature>
<feature type="binding site" evidence="2">
    <location>
        <position position="149"/>
    </location>
    <ligand>
        <name>Mn(2+)</name>
        <dbReference type="ChEBI" id="CHEBI:29035"/>
        <label>2</label>
    </ligand>
</feature>
<dbReference type="EMBL" id="MRUL01000001">
    <property type="protein sequence ID" value="OON41979.1"/>
    <property type="molecule type" value="Genomic_DNA"/>
</dbReference>
<keyword evidence="5" id="KW-1185">Reference proteome</keyword>
<dbReference type="Pfam" id="PF01546">
    <property type="entry name" value="Peptidase_M20"/>
    <property type="match status" value="1"/>
</dbReference>
<keyword evidence="1" id="KW-0378">Hydrolase</keyword>
<dbReference type="STRING" id="1926881.BTJ39_02145"/>
<comment type="caution">
    <text evidence="4">The sequence shown here is derived from an EMBL/GenBank/DDBJ whole genome shotgun (WGS) entry which is preliminary data.</text>
</comment>
<keyword evidence="2" id="KW-0464">Manganese</keyword>
<dbReference type="OrthoDB" id="9777385at2"/>
<dbReference type="SUPFAM" id="SSF55031">
    <property type="entry name" value="Bacterial exopeptidase dimerisation domain"/>
    <property type="match status" value="1"/>
</dbReference>
<dbReference type="PIRSF" id="PIRSF005962">
    <property type="entry name" value="Pept_M20D_amidohydro"/>
    <property type="match status" value="1"/>
</dbReference>
<reference evidence="4 5" key="1">
    <citation type="submission" date="2016-12" db="EMBL/GenBank/DDBJ databases">
        <title>Izhakiella australiana sp. nov. of genus Izhakiella isolated from Australian desert.</title>
        <authorList>
            <person name="Ji M."/>
        </authorList>
    </citation>
    <scope>NUCLEOTIDE SEQUENCE [LARGE SCALE GENOMIC DNA]</scope>
    <source>
        <strain evidence="4 5">D4N98</strain>
    </source>
</reference>
<feature type="binding site" evidence="2">
    <location>
        <position position="209"/>
    </location>
    <ligand>
        <name>Mn(2+)</name>
        <dbReference type="ChEBI" id="CHEBI:29035"/>
        <label>2</label>
    </ligand>
</feature>
<feature type="binding site" evidence="2">
    <location>
        <position position="151"/>
    </location>
    <ligand>
        <name>Mn(2+)</name>
        <dbReference type="ChEBI" id="CHEBI:29035"/>
        <label>2</label>
    </ligand>
</feature>
<proteinExistence type="predicted"/>
<dbReference type="PANTHER" id="PTHR30575">
    <property type="entry name" value="PEPTIDASE M20"/>
    <property type="match status" value="1"/>
</dbReference>
<protein>
    <submittedName>
        <fullName evidence="4">Peptidase M20</fullName>
    </submittedName>
</protein>
<dbReference type="GO" id="GO:0046872">
    <property type="term" value="F:metal ion binding"/>
    <property type="evidence" value="ECO:0007669"/>
    <property type="project" value="UniProtKB-KW"/>
</dbReference>
<name>A0A1S8YS56_9GAMM</name>
<dbReference type="GO" id="GO:0005737">
    <property type="term" value="C:cytoplasm"/>
    <property type="evidence" value="ECO:0007669"/>
    <property type="project" value="TreeGrafter"/>
</dbReference>
<dbReference type="Gene3D" id="3.40.630.10">
    <property type="entry name" value="Zn peptidases"/>
    <property type="match status" value="2"/>
</dbReference>
<organism evidence="4 5">
    <name type="scientific">Izhakiella australiensis</name>
    <dbReference type="NCBI Taxonomy" id="1926881"/>
    <lineage>
        <taxon>Bacteria</taxon>
        <taxon>Pseudomonadati</taxon>
        <taxon>Pseudomonadota</taxon>
        <taxon>Gammaproteobacteria</taxon>
        <taxon>Enterobacterales</taxon>
        <taxon>Erwiniaceae</taxon>
        <taxon>Izhakiella</taxon>
    </lineage>
</organism>
<dbReference type="PANTHER" id="PTHR30575:SF3">
    <property type="entry name" value="PEPTIDASE M20 DIMERISATION DOMAIN-CONTAINING PROTEIN"/>
    <property type="match status" value="1"/>
</dbReference>
<sequence length="439" mass="47643">MQQEILDYVDSLAADLQHWRRDLHHYAESGWLEFRTATLVAAELHRLGWQLQMGREVISAEHRMGLPDAATLQREEQRAIEQGALTEWLPHFSGGFCGLVATLETGRPGPVVAFRVDMDALDLNERLQDDHRPFRDGFASCNAGMMHACGHDGHTTIGIGLARTLMTFAAQLNGTLKIIFQPAEEGTRGAKAMVEAGVVDEVDFFGAIHIGTGVPAGELVCGCDSFMATTKLDVDFHGVASHAGGRPEEGRNALLAAAQATLALHTLTQHSGGSARVNVGVLRAGSGRNVVADRASMKVETRGGSNQVNDDIFARTQQVIAGAAAMYDVEHHITLMGSARSSQPTAPWVRFIRQQAAQIAQITSRVDSKNQAAGSEDATWMMERVKARGGQASYLIFGCDLSAGHHNEKFDFDESVMATAIKTLTLLALNIDQYREEEK</sequence>
<dbReference type="AlphaFoldDB" id="A0A1S8YS56"/>
<dbReference type="Pfam" id="PF07687">
    <property type="entry name" value="M20_dimer"/>
    <property type="match status" value="1"/>
</dbReference>
<dbReference type="GO" id="GO:0071713">
    <property type="term" value="F:para-aminobenzoyl-glutamate hydrolase activity"/>
    <property type="evidence" value="ECO:0007669"/>
    <property type="project" value="TreeGrafter"/>
</dbReference>
<dbReference type="InterPro" id="IPR011650">
    <property type="entry name" value="Peptidase_M20_dimer"/>
</dbReference>
<dbReference type="SUPFAM" id="SSF53187">
    <property type="entry name" value="Zn-dependent exopeptidases"/>
    <property type="match status" value="1"/>
</dbReference>
<evidence type="ECO:0000313" key="5">
    <source>
        <dbReference type="Proteomes" id="UP000190667"/>
    </source>
</evidence>
<keyword evidence="2" id="KW-0479">Metal-binding</keyword>
<dbReference type="GO" id="GO:0016805">
    <property type="term" value="F:dipeptidase activity"/>
    <property type="evidence" value="ECO:0007669"/>
    <property type="project" value="TreeGrafter"/>
</dbReference>
<comment type="cofactor">
    <cofactor evidence="2">
        <name>Mn(2+)</name>
        <dbReference type="ChEBI" id="CHEBI:29035"/>
    </cofactor>
    <text evidence="2">The Mn(2+) ion enhances activity.</text>
</comment>